<feature type="compositionally biased region" description="Polar residues" evidence="1">
    <location>
        <begin position="28"/>
        <end position="46"/>
    </location>
</feature>
<accession>A0AA36M6D1</accession>
<gene>
    <name evidence="3" type="ORF">CYNAS_LOCUS11358</name>
</gene>
<evidence type="ECO:0000313" key="3">
    <source>
        <dbReference type="EMBL" id="CAJ0599375.1"/>
    </source>
</evidence>
<feature type="chain" id="PRO_5041383999" evidence="2">
    <location>
        <begin position="18"/>
        <end position="105"/>
    </location>
</feature>
<name>A0AA36M6D1_CYLNA</name>
<feature type="signal peptide" evidence="2">
    <location>
        <begin position="1"/>
        <end position="17"/>
    </location>
</feature>
<dbReference type="AlphaFoldDB" id="A0AA36M6D1"/>
<reference evidence="3" key="1">
    <citation type="submission" date="2023-07" db="EMBL/GenBank/DDBJ databases">
        <authorList>
            <consortium name="CYATHOMIX"/>
        </authorList>
    </citation>
    <scope>NUCLEOTIDE SEQUENCE</scope>
    <source>
        <strain evidence="3">N/A</strain>
    </source>
</reference>
<protein>
    <submittedName>
        <fullName evidence="3">Uncharacterized protein</fullName>
    </submittedName>
</protein>
<evidence type="ECO:0000256" key="1">
    <source>
        <dbReference type="SAM" id="MobiDB-lite"/>
    </source>
</evidence>
<dbReference type="Proteomes" id="UP001176961">
    <property type="component" value="Unassembled WGS sequence"/>
</dbReference>
<keyword evidence="4" id="KW-1185">Reference proteome</keyword>
<sequence>MYGLLQAFIMIVSGLFAGQLDHAPAMPLTTSRNESNTSLPSQSADTITPPPPPLFDCVDGHCPEPYVCIAGSCVRGKRCELNSDCPHSYACVKSVCLLVEFTTHF</sequence>
<evidence type="ECO:0000313" key="4">
    <source>
        <dbReference type="Proteomes" id="UP001176961"/>
    </source>
</evidence>
<keyword evidence="2" id="KW-0732">Signal</keyword>
<dbReference type="EMBL" id="CATQJL010000223">
    <property type="protein sequence ID" value="CAJ0599375.1"/>
    <property type="molecule type" value="Genomic_DNA"/>
</dbReference>
<evidence type="ECO:0000256" key="2">
    <source>
        <dbReference type="SAM" id="SignalP"/>
    </source>
</evidence>
<comment type="caution">
    <text evidence="3">The sequence shown here is derived from an EMBL/GenBank/DDBJ whole genome shotgun (WGS) entry which is preliminary data.</text>
</comment>
<proteinExistence type="predicted"/>
<organism evidence="3 4">
    <name type="scientific">Cylicocyclus nassatus</name>
    <name type="common">Nematode worm</name>
    <dbReference type="NCBI Taxonomy" id="53992"/>
    <lineage>
        <taxon>Eukaryota</taxon>
        <taxon>Metazoa</taxon>
        <taxon>Ecdysozoa</taxon>
        <taxon>Nematoda</taxon>
        <taxon>Chromadorea</taxon>
        <taxon>Rhabditida</taxon>
        <taxon>Rhabditina</taxon>
        <taxon>Rhabditomorpha</taxon>
        <taxon>Strongyloidea</taxon>
        <taxon>Strongylidae</taxon>
        <taxon>Cylicocyclus</taxon>
    </lineage>
</organism>
<feature type="region of interest" description="Disordered" evidence="1">
    <location>
        <begin position="27"/>
        <end position="46"/>
    </location>
</feature>